<keyword evidence="2" id="KW-1185">Reference proteome</keyword>
<organism evidence="1 2">
    <name type="scientific">Phytophthora pseudosyringae</name>
    <dbReference type="NCBI Taxonomy" id="221518"/>
    <lineage>
        <taxon>Eukaryota</taxon>
        <taxon>Sar</taxon>
        <taxon>Stramenopiles</taxon>
        <taxon>Oomycota</taxon>
        <taxon>Peronosporomycetes</taxon>
        <taxon>Peronosporales</taxon>
        <taxon>Peronosporaceae</taxon>
        <taxon>Phytophthora</taxon>
    </lineage>
</organism>
<dbReference type="AlphaFoldDB" id="A0A8T1WK16"/>
<dbReference type="Proteomes" id="UP000694044">
    <property type="component" value="Unassembled WGS sequence"/>
</dbReference>
<name>A0A8T1WK16_9STRA</name>
<gene>
    <name evidence="1" type="ORF">PHYPSEUDO_000778</name>
</gene>
<evidence type="ECO:0000313" key="1">
    <source>
        <dbReference type="EMBL" id="KAG7392370.1"/>
    </source>
</evidence>
<proteinExistence type="predicted"/>
<accession>A0A8T1WK16</accession>
<dbReference type="OrthoDB" id="8062037at2759"/>
<protein>
    <submittedName>
        <fullName evidence="1">Uncharacterized protein</fullName>
    </submittedName>
</protein>
<reference evidence="1" key="1">
    <citation type="submission" date="2021-02" db="EMBL/GenBank/DDBJ databases">
        <authorList>
            <person name="Palmer J.M."/>
        </authorList>
    </citation>
    <scope>NUCLEOTIDE SEQUENCE</scope>
    <source>
        <strain evidence="1">SCRP734</strain>
    </source>
</reference>
<dbReference type="EMBL" id="JAGDFM010000011">
    <property type="protein sequence ID" value="KAG7392370.1"/>
    <property type="molecule type" value="Genomic_DNA"/>
</dbReference>
<comment type="caution">
    <text evidence="1">The sequence shown here is derived from an EMBL/GenBank/DDBJ whole genome shotgun (WGS) entry which is preliminary data.</text>
</comment>
<sequence>MTSPKALQVAEGPSSRRWMEMLLDKSARQGLVRRLRRRGGLSDRTFVSPGDSMLYSSRGSLLHLATSPTTQSHASIAASCPRHPVPPKQVPVVSDTEHAEYLIEMQLDGRYFSRWHRFSAIARFVGLLQFQRTLEVWQVIEASSRWFYRLDVDYLHWRCRRLDEFAHALLIRVLECTHTCWLNCSSAHKQQTQYR</sequence>
<evidence type="ECO:0000313" key="2">
    <source>
        <dbReference type="Proteomes" id="UP000694044"/>
    </source>
</evidence>